<protein>
    <submittedName>
        <fullName evidence="2">Uncharacterized protein LOC128200747</fullName>
    </submittedName>
</protein>
<name>A0ABM3MIR9_GALME</name>
<dbReference type="GeneID" id="128200747"/>
<evidence type="ECO:0000313" key="1">
    <source>
        <dbReference type="Proteomes" id="UP001652740"/>
    </source>
</evidence>
<accession>A0ABM3MIR9</accession>
<reference evidence="2" key="1">
    <citation type="submission" date="2025-08" db="UniProtKB">
        <authorList>
            <consortium name="RefSeq"/>
        </authorList>
    </citation>
    <scope>IDENTIFICATION</scope>
    <source>
        <tissue evidence="2">Whole larvae</tissue>
    </source>
</reference>
<keyword evidence="1" id="KW-1185">Reference proteome</keyword>
<proteinExistence type="predicted"/>
<organism evidence="1 2">
    <name type="scientific">Galleria mellonella</name>
    <name type="common">Greater wax moth</name>
    <dbReference type="NCBI Taxonomy" id="7137"/>
    <lineage>
        <taxon>Eukaryota</taxon>
        <taxon>Metazoa</taxon>
        <taxon>Ecdysozoa</taxon>
        <taxon>Arthropoda</taxon>
        <taxon>Hexapoda</taxon>
        <taxon>Insecta</taxon>
        <taxon>Pterygota</taxon>
        <taxon>Neoptera</taxon>
        <taxon>Endopterygota</taxon>
        <taxon>Lepidoptera</taxon>
        <taxon>Glossata</taxon>
        <taxon>Ditrysia</taxon>
        <taxon>Pyraloidea</taxon>
        <taxon>Pyralidae</taxon>
        <taxon>Galleriinae</taxon>
        <taxon>Galleria</taxon>
    </lineage>
</organism>
<dbReference type="Proteomes" id="UP001652740">
    <property type="component" value="Unplaced"/>
</dbReference>
<evidence type="ECO:0000313" key="2">
    <source>
        <dbReference type="RefSeq" id="XP_052751059.1"/>
    </source>
</evidence>
<sequence>MAGVSSVYIILFNIILFVIQHETKTIQYFSTERPSVYFLDTQHIEYFNISSRRHGRNDPFYYVDIHLCLHVAWGNNYTVSFYFYEFLTNQYKRGFIEMHTKVCDLIHKNNFFGAPMRKYFPSECPIPGGAYHLYNMTIPIEQVPRGFPFTKGLFFIAYLHFLINWGKCSIERAFTR</sequence>
<gene>
    <name evidence="2" type="primary">LOC128200747</name>
</gene>
<dbReference type="RefSeq" id="XP_052751059.1">
    <property type="nucleotide sequence ID" value="XM_052895099.1"/>
</dbReference>